<dbReference type="PROSITE" id="PS50404">
    <property type="entry name" value="GST_NTER"/>
    <property type="match status" value="1"/>
</dbReference>
<reference evidence="3 4" key="1">
    <citation type="submission" date="2019-06" db="EMBL/GenBank/DDBJ databases">
        <title>Genome sequencing of Zymomonas mobilis strains for genetic engineering and biofuel applications.</title>
        <authorList>
            <person name="Teravest M."/>
        </authorList>
    </citation>
    <scope>NUCLEOTIDE SEQUENCE [LARGE SCALE GENOMIC DNA]</scope>
    <source>
        <strain evidence="3 4">AN0101</strain>
    </source>
</reference>
<dbReference type="InterPro" id="IPR036282">
    <property type="entry name" value="Glutathione-S-Trfase_C_sf"/>
</dbReference>
<dbReference type="OrthoDB" id="5293590at2"/>
<comment type="caution">
    <text evidence="3">The sequence shown here is derived from an EMBL/GenBank/DDBJ whole genome shotgun (WGS) entry which is preliminary data.</text>
</comment>
<dbReference type="InterPro" id="IPR034346">
    <property type="entry name" value="Gtt2-like_C"/>
</dbReference>
<proteinExistence type="predicted"/>
<dbReference type="CDD" id="cd03182">
    <property type="entry name" value="GST_C_GTT2_like"/>
    <property type="match status" value="1"/>
</dbReference>
<evidence type="ECO:0000313" key="3">
    <source>
        <dbReference type="EMBL" id="TQL17349.1"/>
    </source>
</evidence>
<dbReference type="InterPro" id="IPR040079">
    <property type="entry name" value="Glutathione_S-Trfase"/>
</dbReference>
<dbReference type="SUPFAM" id="SSF47616">
    <property type="entry name" value="GST C-terminal domain-like"/>
    <property type="match status" value="1"/>
</dbReference>
<dbReference type="SFLD" id="SFLDG00358">
    <property type="entry name" value="Main_(cytGST)"/>
    <property type="match status" value="1"/>
</dbReference>
<dbReference type="PANTHER" id="PTHR42673">
    <property type="entry name" value="MALEYLACETOACETATE ISOMERASE"/>
    <property type="match status" value="1"/>
</dbReference>
<dbReference type="Pfam" id="PF13409">
    <property type="entry name" value="GST_N_2"/>
    <property type="match status" value="1"/>
</dbReference>
<dbReference type="InterPro" id="IPR010987">
    <property type="entry name" value="Glutathione-S-Trfase_C-like"/>
</dbReference>
<dbReference type="GO" id="GO:0006749">
    <property type="term" value="P:glutathione metabolic process"/>
    <property type="evidence" value="ECO:0007669"/>
    <property type="project" value="TreeGrafter"/>
</dbReference>
<dbReference type="Proteomes" id="UP000316887">
    <property type="component" value="Unassembled WGS sequence"/>
</dbReference>
<feature type="domain" description="GST C-terminal" evidence="2">
    <location>
        <begin position="86"/>
        <end position="210"/>
    </location>
</feature>
<dbReference type="Pfam" id="PF00043">
    <property type="entry name" value="GST_C"/>
    <property type="match status" value="1"/>
</dbReference>
<dbReference type="InterPro" id="IPR004045">
    <property type="entry name" value="Glutathione_S-Trfase_N"/>
</dbReference>
<evidence type="ECO:0000259" key="2">
    <source>
        <dbReference type="PROSITE" id="PS50405"/>
    </source>
</evidence>
<dbReference type="PROSITE" id="PS50405">
    <property type="entry name" value="GST_CTER"/>
    <property type="match status" value="1"/>
</dbReference>
<dbReference type="InterPro" id="IPR036249">
    <property type="entry name" value="Thioredoxin-like_sf"/>
</dbReference>
<dbReference type="SUPFAM" id="SSF52833">
    <property type="entry name" value="Thioredoxin-like"/>
    <property type="match status" value="1"/>
</dbReference>
<feature type="domain" description="GST N-terminal" evidence="1">
    <location>
        <begin position="1"/>
        <end position="81"/>
    </location>
</feature>
<dbReference type="InterPro" id="IPR004046">
    <property type="entry name" value="GST_C"/>
</dbReference>
<dbReference type="Gene3D" id="3.40.30.10">
    <property type="entry name" value="Glutaredoxin"/>
    <property type="match status" value="1"/>
</dbReference>
<protein>
    <submittedName>
        <fullName evidence="3">Glutathione S-transferase</fullName>
    </submittedName>
</protein>
<evidence type="ECO:0000313" key="4">
    <source>
        <dbReference type="Proteomes" id="UP000316887"/>
    </source>
</evidence>
<dbReference type="CDD" id="cd03051">
    <property type="entry name" value="GST_N_GTT2_like"/>
    <property type="match status" value="1"/>
</dbReference>
<dbReference type="GO" id="GO:0016034">
    <property type="term" value="F:maleylacetoacetate isomerase activity"/>
    <property type="evidence" value="ECO:0007669"/>
    <property type="project" value="TreeGrafter"/>
</dbReference>
<dbReference type="RefSeq" id="WP_141919696.1">
    <property type="nucleotide sequence ID" value="NZ_VFOF01000001.1"/>
</dbReference>
<dbReference type="SFLD" id="SFLDS00019">
    <property type="entry name" value="Glutathione_Transferase_(cytos"/>
    <property type="match status" value="1"/>
</dbReference>
<dbReference type="EMBL" id="VFOF01000001">
    <property type="protein sequence ID" value="TQL17349.1"/>
    <property type="molecule type" value="Genomic_DNA"/>
</dbReference>
<dbReference type="AlphaFoldDB" id="A0A542W1D8"/>
<accession>A0A542W1D8</accession>
<dbReference type="InterPro" id="IPR034345">
    <property type="entry name" value="Gtt2-like_N"/>
</dbReference>
<sequence length="210" mass="23924">MKLYDYSGASNPRRVRIFIAEKKIDIETLQVDLPSGQQFSEEYRKINPYCVVPTLLLDDGTPLGEVPVICRYLEEIYPDPPLIGRTAEERAIVGMWERRIELDGYFSVVDATRNSNSNLKGHALAGPDSYQQIPELAERGKKRTLRFFEDLDGYLQKQAYAAGDHFSMADITAIVAIDLAKKRLDIEPDTKLKALHRWYEEVSARPSMKA</sequence>
<dbReference type="Gene3D" id="1.20.1050.10">
    <property type="match status" value="1"/>
</dbReference>
<keyword evidence="3" id="KW-0808">Transferase</keyword>
<dbReference type="GO" id="GO:0006559">
    <property type="term" value="P:L-phenylalanine catabolic process"/>
    <property type="evidence" value="ECO:0007669"/>
    <property type="project" value="TreeGrafter"/>
</dbReference>
<gene>
    <name evidence="3" type="ORF">FBY58_0924</name>
</gene>
<organism evidence="3 4">
    <name type="scientific">Zymomonas mobilis</name>
    <dbReference type="NCBI Taxonomy" id="542"/>
    <lineage>
        <taxon>Bacteria</taxon>
        <taxon>Pseudomonadati</taxon>
        <taxon>Pseudomonadota</taxon>
        <taxon>Alphaproteobacteria</taxon>
        <taxon>Sphingomonadales</taxon>
        <taxon>Zymomonadaceae</taxon>
        <taxon>Zymomonas</taxon>
    </lineage>
</organism>
<evidence type="ECO:0000259" key="1">
    <source>
        <dbReference type="PROSITE" id="PS50404"/>
    </source>
</evidence>
<dbReference type="GO" id="GO:0004364">
    <property type="term" value="F:glutathione transferase activity"/>
    <property type="evidence" value="ECO:0007669"/>
    <property type="project" value="TreeGrafter"/>
</dbReference>
<name>A0A542W1D8_ZYMMB</name>
<dbReference type="PANTHER" id="PTHR42673:SF4">
    <property type="entry name" value="MALEYLACETOACETATE ISOMERASE"/>
    <property type="match status" value="1"/>
</dbReference>